<dbReference type="RefSeq" id="WP_078717106.1">
    <property type="nucleotide sequence ID" value="NZ_FUYC01000005.1"/>
</dbReference>
<keyword evidence="1" id="KW-0732">Signal</keyword>
<dbReference type="OrthoDB" id="8852781at2"/>
<dbReference type="Pfam" id="PF13827">
    <property type="entry name" value="DUF4189"/>
    <property type="match status" value="1"/>
</dbReference>
<evidence type="ECO:0000313" key="3">
    <source>
        <dbReference type="EMBL" id="SKA82341.1"/>
    </source>
</evidence>
<reference evidence="3 4" key="1">
    <citation type="submission" date="2017-02" db="EMBL/GenBank/DDBJ databases">
        <authorList>
            <person name="Peterson S.W."/>
        </authorList>
    </citation>
    <scope>NUCLEOTIDE SEQUENCE [LARGE SCALE GENOMIC DNA]</scope>
    <source>
        <strain evidence="3 4">DSM 16080</strain>
    </source>
</reference>
<accession>A0A1T4X0E6</accession>
<dbReference type="EMBL" id="FUYC01000005">
    <property type="protein sequence ID" value="SKA82341.1"/>
    <property type="molecule type" value="Genomic_DNA"/>
</dbReference>
<gene>
    <name evidence="3" type="ORF">SAMN02745704_01543</name>
</gene>
<dbReference type="InterPro" id="IPR025240">
    <property type="entry name" value="DUF4189"/>
</dbReference>
<dbReference type="AlphaFoldDB" id="A0A1T4X0E6"/>
<dbReference type="STRING" id="1121449.SAMN02745704_01543"/>
<organism evidence="3 4">
    <name type="scientific">Paucidesulfovibrio gracilis DSM 16080</name>
    <dbReference type="NCBI Taxonomy" id="1121449"/>
    <lineage>
        <taxon>Bacteria</taxon>
        <taxon>Pseudomonadati</taxon>
        <taxon>Thermodesulfobacteriota</taxon>
        <taxon>Desulfovibrionia</taxon>
        <taxon>Desulfovibrionales</taxon>
        <taxon>Desulfovibrionaceae</taxon>
        <taxon>Paucidesulfovibrio</taxon>
    </lineage>
</organism>
<evidence type="ECO:0000313" key="4">
    <source>
        <dbReference type="Proteomes" id="UP000190027"/>
    </source>
</evidence>
<keyword evidence="4" id="KW-1185">Reference proteome</keyword>
<evidence type="ECO:0000259" key="2">
    <source>
        <dbReference type="Pfam" id="PF13827"/>
    </source>
</evidence>
<feature type="chain" id="PRO_5013273127" description="DUF4189 domain-containing protein" evidence="1">
    <location>
        <begin position="25"/>
        <end position="122"/>
    </location>
</feature>
<dbReference type="Proteomes" id="UP000190027">
    <property type="component" value="Unassembled WGS sequence"/>
</dbReference>
<evidence type="ECO:0000256" key="1">
    <source>
        <dbReference type="SAM" id="SignalP"/>
    </source>
</evidence>
<feature type="domain" description="DUF4189" evidence="2">
    <location>
        <begin position="29"/>
        <end position="120"/>
    </location>
</feature>
<name>A0A1T4X0E6_9BACT</name>
<proteinExistence type="predicted"/>
<feature type="signal peptide" evidence="1">
    <location>
        <begin position="1"/>
        <end position="24"/>
    </location>
</feature>
<sequence length="122" mass="13330">MKNARIVGTLLAMVLVLSSGAAWAGEYLAATVSNEDWMAYYGRSQVKSEAVEQAVRACGGTQFCRDEIEIMESGQCIALVDAKESVSIAWAPSPKQAIADAMQRCRDNNRTNCRFVSMECAR</sequence>
<protein>
    <recommendedName>
        <fullName evidence="2">DUF4189 domain-containing protein</fullName>
    </recommendedName>
</protein>